<keyword evidence="5 6" id="KW-0472">Membrane</keyword>
<dbReference type="PANTHER" id="PTHR47891:SF1">
    <property type="entry name" value="CORA-MAGNESIUM AND COBALT TRANSPORTER"/>
    <property type="match status" value="1"/>
</dbReference>
<dbReference type="CDD" id="cd12827">
    <property type="entry name" value="EcCorA_ZntB-like_u2"/>
    <property type="match status" value="1"/>
</dbReference>
<feature type="transmembrane region" description="Helical" evidence="6">
    <location>
        <begin position="244"/>
        <end position="264"/>
    </location>
</feature>
<keyword evidence="3 6" id="KW-0812">Transmembrane</keyword>
<dbReference type="SUPFAM" id="SSF143865">
    <property type="entry name" value="CorA soluble domain-like"/>
    <property type="match status" value="1"/>
</dbReference>
<organism evidence="7 8">
    <name type="scientific">Lentilactobacillus parabuchneri DSM 5707 = NBRC 107865</name>
    <dbReference type="NCBI Taxonomy" id="1423784"/>
    <lineage>
        <taxon>Bacteria</taxon>
        <taxon>Bacillati</taxon>
        <taxon>Bacillota</taxon>
        <taxon>Bacilli</taxon>
        <taxon>Lactobacillales</taxon>
        <taxon>Lactobacillaceae</taxon>
        <taxon>Lentilactobacillus</taxon>
    </lineage>
</organism>
<dbReference type="Pfam" id="PF01544">
    <property type="entry name" value="CorA"/>
    <property type="match status" value="1"/>
</dbReference>
<dbReference type="GeneID" id="69803818"/>
<dbReference type="EMBL" id="AZGK01000001">
    <property type="protein sequence ID" value="KRM48014.1"/>
    <property type="molecule type" value="Genomic_DNA"/>
</dbReference>
<dbReference type="GO" id="GO:0046873">
    <property type="term" value="F:metal ion transmembrane transporter activity"/>
    <property type="evidence" value="ECO:0007669"/>
    <property type="project" value="InterPro"/>
</dbReference>
<evidence type="ECO:0000256" key="5">
    <source>
        <dbReference type="ARBA" id="ARBA00023136"/>
    </source>
</evidence>
<dbReference type="Gene3D" id="1.20.58.340">
    <property type="entry name" value="Magnesium transport protein CorA, transmembrane region"/>
    <property type="match status" value="2"/>
</dbReference>
<dbReference type="InterPro" id="IPR045861">
    <property type="entry name" value="CorA_cytoplasmic_dom"/>
</dbReference>
<evidence type="ECO:0000256" key="6">
    <source>
        <dbReference type="SAM" id="Phobius"/>
    </source>
</evidence>
<evidence type="ECO:0000256" key="1">
    <source>
        <dbReference type="ARBA" id="ARBA00004141"/>
    </source>
</evidence>
<reference evidence="7 8" key="1">
    <citation type="journal article" date="2015" name="Genome Announc.">
        <title>Expanding the biotechnology potential of lactobacilli through comparative genomics of 213 strains and associated genera.</title>
        <authorList>
            <person name="Sun Z."/>
            <person name="Harris H.M."/>
            <person name="McCann A."/>
            <person name="Guo C."/>
            <person name="Argimon S."/>
            <person name="Zhang W."/>
            <person name="Yang X."/>
            <person name="Jeffery I.B."/>
            <person name="Cooney J.C."/>
            <person name="Kagawa T.F."/>
            <person name="Liu W."/>
            <person name="Song Y."/>
            <person name="Salvetti E."/>
            <person name="Wrobel A."/>
            <person name="Rasinkangas P."/>
            <person name="Parkhill J."/>
            <person name="Rea M.C."/>
            <person name="O'Sullivan O."/>
            <person name="Ritari J."/>
            <person name="Douillard F.P."/>
            <person name="Paul Ross R."/>
            <person name="Yang R."/>
            <person name="Briner A.E."/>
            <person name="Felis G.E."/>
            <person name="de Vos W.M."/>
            <person name="Barrangou R."/>
            <person name="Klaenhammer T.R."/>
            <person name="Caufield P.W."/>
            <person name="Cui Y."/>
            <person name="Zhang H."/>
            <person name="O'Toole P.W."/>
        </authorList>
    </citation>
    <scope>NUCLEOTIDE SEQUENCE [LARGE SCALE GENOMIC DNA]</scope>
    <source>
        <strain evidence="7 8">DSM 5707</strain>
    </source>
</reference>
<dbReference type="Proteomes" id="UP000051957">
    <property type="component" value="Unassembled WGS sequence"/>
</dbReference>
<keyword evidence="4 6" id="KW-1133">Transmembrane helix</keyword>
<dbReference type="InterPro" id="IPR045863">
    <property type="entry name" value="CorA_TM1_TM2"/>
</dbReference>
<feature type="transmembrane region" description="Helical" evidence="6">
    <location>
        <begin position="276"/>
        <end position="295"/>
    </location>
</feature>
<dbReference type="SUPFAM" id="SSF144083">
    <property type="entry name" value="Magnesium transport protein CorA, transmembrane region"/>
    <property type="match status" value="1"/>
</dbReference>
<name>A0A0R1YZ78_9LACO</name>
<evidence type="ECO:0000256" key="4">
    <source>
        <dbReference type="ARBA" id="ARBA00022989"/>
    </source>
</evidence>
<dbReference type="Gene3D" id="3.30.460.20">
    <property type="entry name" value="CorA soluble domain-like"/>
    <property type="match status" value="1"/>
</dbReference>
<comment type="similarity">
    <text evidence="2">Belongs to the CorA metal ion transporter (MIT) (TC 1.A.35) family.</text>
</comment>
<sequence>MIKIHKLASYTWVEVISPTKEELRQVTNDYQTPVKFQSYMMDRHEQPRATYDELSGFGALVVRAIANQSSERMLTMPIFLGFSNTLLVTVCHDEKQGKMLSDGAQVEYPSVVEHIISILFDMISPYFDQLDVISHKAEELEGMHHRSISNHSLDELAALKTSLVYLRSATAGNLVALQELQPTIKTNVTLSSSLMQQSMAAISDLLIEYKQCQTMFDVVGDVVSETESAFGNILNNKLNQTMQFLTIWSLVLAIPPIVSGFYGMNVKLPLASADQAWFYTVVLTLLMVVVMIWYIKRDGRFRK</sequence>
<evidence type="ECO:0000256" key="2">
    <source>
        <dbReference type="ARBA" id="ARBA00009765"/>
    </source>
</evidence>
<protein>
    <submittedName>
        <fullName evidence="7">Mg2 transporter protein CorA family protein</fullName>
    </submittedName>
</protein>
<dbReference type="InterPro" id="IPR002523">
    <property type="entry name" value="MgTranspt_CorA/ZnTranspt_ZntB"/>
</dbReference>
<dbReference type="AlphaFoldDB" id="A0A0R1YZ78"/>
<dbReference type="GO" id="GO:0016020">
    <property type="term" value="C:membrane"/>
    <property type="evidence" value="ECO:0007669"/>
    <property type="project" value="UniProtKB-SubCell"/>
</dbReference>
<comment type="caution">
    <text evidence="7">The sequence shown here is derived from an EMBL/GenBank/DDBJ whole genome shotgun (WGS) entry which is preliminary data.</text>
</comment>
<evidence type="ECO:0000313" key="8">
    <source>
        <dbReference type="Proteomes" id="UP000051957"/>
    </source>
</evidence>
<dbReference type="PATRIC" id="fig|1423784.4.peg.498"/>
<dbReference type="RefSeq" id="WP_057910502.1">
    <property type="nucleotide sequence ID" value="NZ_AZGK01000001.1"/>
</dbReference>
<dbReference type="InterPro" id="IPR047199">
    <property type="entry name" value="CorA-like"/>
</dbReference>
<gene>
    <name evidence="7" type="ORF">FC51_GL000503</name>
</gene>
<comment type="subcellular location">
    <subcellularLocation>
        <location evidence="1">Membrane</location>
        <topology evidence="1">Multi-pass membrane protein</topology>
    </subcellularLocation>
</comment>
<evidence type="ECO:0000256" key="3">
    <source>
        <dbReference type="ARBA" id="ARBA00022692"/>
    </source>
</evidence>
<dbReference type="PANTHER" id="PTHR47891">
    <property type="entry name" value="TRANSPORTER-RELATED"/>
    <property type="match status" value="1"/>
</dbReference>
<accession>A0A0R1YZ78</accession>
<proteinExistence type="inferred from homology"/>
<evidence type="ECO:0000313" key="7">
    <source>
        <dbReference type="EMBL" id="KRM48014.1"/>
    </source>
</evidence>